<name>A0A023WVT4_STUST</name>
<sequence>MSRKDLLPGAGPVLTTRQALYRATRDAVGGQNAVALTIGIDPDELSKRVNPTGNRPLHPEFLEEIVATTRDPRLLAALVRPAGAVAFVPQPVPATRDALKALGALLQAEGEFVGSLHDGAEDNCWERHEVEALRYHANKMIGEILGIVAGAEQAMEAEAVCHG</sequence>
<dbReference type="Proteomes" id="UP000025238">
    <property type="component" value="Chromosome"/>
</dbReference>
<evidence type="ECO:0000313" key="2">
    <source>
        <dbReference type="Proteomes" id="UP000025238"/>
    </source>
</evidence>
<dbReference type="EMBL" id="CP007509">
    <property type="protein sequence ID" value="AHY43840.1"/>
    <property type="molecule type" value="Genomic_DNA"/>
</dbReference>
<proteinExistence type="predicted"/>
<dbReference type="AlphaFoldDB" id="A0A023WVT4"/>
<dbReference type="PATRIC" id="fig|316.97.peg.3137"/>
<accession>A0A023WVT4</accession>
<evidence type="ECO:0000313" key="1">
    <source>
        <dbReference type="EMBL" id="AHY43840.1"/>
    </source>
</evidence>
<reference evidence="1 2" key="1">
    <citation type="submission" date="2014-03" db="EMBL/GenBank/DDBJ databases">
        <title>Complete genome sequence of Pseudomonas stutzeri 19SMN4.</title>
        <authorList>
            <person name="Brunet-Galmes I."/>
            <person name="Nogales B."/>
            <person name="Busquets A."/>
            <person name="Pena A."/>
            <person name="Gomila M."/>
            <person name="Garcia-Valdes E."/>
            <person name="Lalucat J."/>
            <person name="Bennasar A."/>
            <person name="Bosch R."/>
        </authorList>
    </citation>
    <scope>NUCLEOTIDE SEQUENCE [LARGE SCALE GENOMIC DNA]</scope>
    <source>
        <strain evidence="1 2">19SMN4</strain>
    </source>
</reference>
<gene>
    <name evidence="1" type="ORF">UIB01_15690</name>
</gene>
<dbReference type="Pfam" id="PF06892">
    <property type="entry name" value="Phage_CP76"/>
    <property type="match status" value="1"/>
</dbReference>
<dbReference type="GO" id="GO:0003677">
    <property type="term" value="F:DNA binding"/>
    <property type="evidence" value="ECO:0007669"/>
    <property type="project" value="InterPro"/>
</dbReference>
<organism evidence="1 2">
    <name type="scientific">Stutzerimonas stutzeri</name>
    <name type="common">Pseudomonas stutzeri</name>
    <dbReference type="NCBI Taxonomy" id="316"/>
    <lineage>
        <taxon>Bacteria</taxon>
        <taxon>Pseudomonadati</taxon>
        <taxon>Pseudomonadota</taxon>
        <taxon>Gammaproteobacteria</taxon>
        <taxon>Pseudomonadales</taxon>
        <taxon>Pseudomonadaceae</taxon>
        <taxon>Stutzerimonas</taxon>
    </lineage>
</organism>
<protein>
    <submittedName>
        <fullName evidence="1">Uncharacterized protein</fullName>
    </submittedName>
</protein>
<dbReference type="InterPro" id="IPR009679">
    <property type="entry name" value="Phage_186_CII-like"/>
</dbReference>
<dbReference type="KEGG" id="pstu:UIB01_15690"/>